<dbReference type="KEGG" id="yrh:AABB31_17100"/>
<dbReference type="EMBL" id="CP151767">
    <property type="protein sequence ID" value="WZU66714.2"/>
    <property type="molecule type" value="Genomic_DNA"/>
</dbReference>
<evidence type="ECO:0000313" key="1">
    <source>
        <dbReference type="EMBL" id="WZU66714.2"/>
    </source>
</evidence>
<name>A0AAN0M8I3_9RHOB</name>
<gene>
    <name evidence="1" type="ORF">AABB31_17100</name>
</gene>
<protein>
    <submittedName>
        <fullName evidence="1">Uncharacterized protein</fullName>
    </submittedName>
</protein>
<sequence>MRNFGQFHNVAAIVTFAETGRNLPLPSHNAARIPVFIGIIEECFLSVALQAKLFPSPMQSQHNWGN</sequence>
<reference evidence="1" key="1">
    <citation type="submission" date="2024-08" db="EMBL/GenBank/DDBJ databases">
        <title>Phylogenomic analyses of a clade within the roseobacter group suggest taxonomic reassignments of species of the genera Aestuariivita, Citreicella, Loktanella, Nautella, Pelagibaca, Ruegeria, Thalassobius, Thiobacimonas and Tropicibacter, and the proposal o.</title>
        <authorList>
            <person name="Jeon C.O."/>
        </authorList>
    </citation>
    <scope>NUCLEOTIDE SEQUENCE</scope>
    <source>
        <strain evidence="1">SS1-5</strain>
    </source>
</reference>
<proteinExistence type="predicted"/>
<dbReference type="RefSeq" id="WP_373635361.1">
    <property type="nucleotide sequence ID" value="NZ_CP151767.2"/>
</dbReference>
<keyword evidence="2" id="KW-1185">Reference proteome</keyword>
<dbReference type="Proteomes" id="UP001470809">
    <property type="component" value="Chromosome"/>
</dbReference>
<dbReference type="AlphaFoldDB" id="A0AAN0M8I3"/>
<organism evidence="1 2">
    <name type="scientific">Yoonia rhodophyticola</name>
    <dbReference type="NCBI Taxonomy" id="3137370"/>
    <lineage>
        <taxon>Bacteria</taxon>
        <taxon>Pseudomonadati</taxon>
        <taxon>Pseudomonadota</taxon>
        <taxon>Alphaproteobacteria</taxon>
        <taxon>Rhodobacterales</taxon>
        <taxon>Paracoccaceae</taxon>
        <taxon>Yoonia</taxon>
    </lineage>
</organism>
<evidence type="ECO:0000313" key="2">
    <source>
        <dbReference type="Proteomes" id="UP001470809"/>
    </source>
</evidence>
<accession>A0AAN0M8I3</accession>